<evidence type="ECO:0000313" key="13">
    <source>
        <dbReference type="Proteomes" id="UP000005204"/>
    </source>
</evidence>
<evidence type="ECO:0000313" key="12">
    <source>
        <dbReference type="EnsemblMetazoa" id="XP_004926894.3"/>
    </source>
</evidence>
<dbReference type="InterPro" id="IPR017941">
    <property type="entry name" value="Rieske_2Fe-2S"/>
</dbReference>
<dbReference type="Proteomes" id="UP000005204">
    <property type="component" value="Unassembled WGS sequence"/>
</dbReference>
<evidence type="ECO:0000256" key="9">
    <source>
        <dbReference type="ARBA" id="ARBA00023014"/>
    </source>
</evidence>
<dbReference type="GO" id="GO:0005737">
    <property type="term" value="C:cytoplasm"/>
    <property type="evidence" value="ECO:0007669"/>
    <property type="project" value="TreeGrafter"/>
</dbReference>
<dbReference type="GeneID" id="101744366"/>
<dbReference type="AlphaFoldDB" id="A0A8R2AIR2"/>
<dbReference type="RefSeq" id="XP_004926894.3">
    <property type="nucleotide sequence ID" value="XM_004926837.5"/>
</dbReference>
<dbReference type="Pfam" id="PF00355">
    <property type="entry name" value="Rieske"/>
    <property type="match status" value="1"/>
</dbReference>
<dbReference type="PANTHER" id="PTHR43557:SF2">
    <property type="entry name" value="RIESKE DOMAIN-CONTAINING PROTEIN-RELATED"/>
    <property type="match status" value="1"/>
</dbReference>
<dbReference type="GO" id="GO:0051537">
    <property type="term" value="F:2 iron, 2 sulfur cluster binding"/>
    <property type="evidence" value="ECO:0007669"/>
    <property type="project" value="UniProtKB-KW"/>
</dbReference>
<feature type="compositionally biased region" description="Low complexity" evidence="10">
    <location>
        <begin position="51"/>
        <end position="61"/>
    </location>
</feature>
<dbReference type="CDD" id="cd03478">
    <property type="entry name" value="Rieske_AIFL_N"/>
    <property type="match status" value="1"/>
</dbReference>
<evidence type="ECO:0000256" key="10">
    <source>
        <dbReference type="SAM" id="MobiDB-lite"/>
    </source>
</evidence>
<dbReference type="SUPFAM" id="SSF51905">
    <property type="entry name" value="FAD/NAD(P)-binding domain"/>
    <property type="match status" value="2"/>
</dbReference>
<dbReference type="Gene3D" id="2.102.10.10">
    <property type="entry name" value="Rieske [2Fe-2S] iron-sulphur domain"/>
    <property type="match status" value="1"/>
</dbReference>
<accession>A0A8R2AIR2</accession>
<dbReference type="PRINTS" id="PR00411">
    <property type="entry name" value="PNDRDTASEI"/>
</dbReference>
<evidence type="ECO:0000256" key="7">
    <source>
        <dbReference type="ARBA" id="ARBA00023002"/>
    </source>
</evidence>
<evidence type="ECO:0000256" key="8">
    <source>
        <dbReference type="ARBA" id="ARBA00023004"/>
    </source>
</evidence>
<dbReference type="GO" id="GO:0016651">
    <property type="term" value="F:oxidoreductase activity, acting on NAD(P)H"/>
    <property type="evidence" value="ECO:0007669"/>
    <property type="project" value="TreeGrafter"/>
</dbReference>
<evidence type="ECO:0000256" key="2">
    <source>
        <dbReference type="ARBA" id="ARBA00006442"/>
    </source>
</evidence>
<sequence length="614" mass="67241">MEQLLSAVKLSKNIKIKLTMVSFIRSQTRVIVSKVSKYFVQGAVVKKNMGSSYSRSYSPNSGQGGSCNENRGTISRMESTNNYVESVVCQENDLKDNEMKVFDIGEDGKVLVVKQKGEFSAIGTKCTHYGAPLINGALGDGRLRCPWHGACFNLKTGDIEDFPGFDSLPCYQVTVTDKGEVKVRAKISDLKTNKRIKDMGVVSPCEGSVVVIVGGGPSGATCAESLRSEGFKGRITVIAKEPHLPYDRIKVSKIGTVTDIEKLQARSQKYYDDANIEIMKGVEATKIEPNDKLVHLNNGNKLRYSALYLATGSKPRVPDIPGIDLKNIFTVRNYEDSINILTTLGSNQDKDVVVLGLRFIGLESAASCNEKAKSITVVGKQKAPLEQIFGPEIGRSLQKLFEDKGVKFQFETTITKCNGEDGVIKSVELTNGTVLPADMLILGVGTTFNTEFVKDSGLKLEANGAVSVNDKLETNIQNIYAGGDIAHAPVAAYDNKQMTIGHVGLSQYHGRVAALNILKKETSLQTVPFFWTMLFGKSIRYAGCGRAASTLIDGNVDDLKFVIFFFDETDKVIAMASCMRDPIVAQFAEFLHQGKSLYKKDLKDDRFAWTKSIN</sequence>
<organism evidence="12 13">
    <name type="scientific">Bombyx mori</name>
    <name type="common">Silk moth</name>
    <dbReference type="NCBI Taxonomy" id="7091"/>
    <lineage>
        <taxon>Eukaryota</taxon>
        <taxon>Metazoa</taxon>
        <taxon>Ecdysozoa</taxon>
        <taxon>Arthropoda</taxon>
        <taxon>Hexapoda</taxon>
        <taxon>Insecta</taxon>
        <taxon>Pterygota</taxon>
        <taxon>Neoptera</taxon>
        <taxon>Endopterygota</taxon>
        <taxon>Lepidoptera</taxon>
        <taxon>Glossata</taxon>
        <taxon>Ditrysia</taxon>
        <taxon>Bombycoidea</taxon>
        <taxon>Bombycidae</taxon>
        <taxon>Bombycinae</taxon>
        <taxon>Bombyx</taxon>
    </lineage>
</organism>
<dbReference type="InterPro" id="IPR036922">
    <property type="entry name" value="Rieske_2Fe-2S_sf"/>
</dbReference>
<keyword evidence="13" id="KW-1185">Reference proteome</keyword>
<keyword evidence="4" id="KW-0001">2Fe-2S</keyword>
<dbReference type="InterPro" id="IPR023753">
    <property type="entry name" value="FAD/NAD-binding_dom"/>
</dbReference>
<keyword evidence="3" id="KW-0285">Flavoprotein</keyword>
<dbReference type="GO" id="GO:0046872">
    <property type="term" value="F:metal ion binding"/>
    <property type="evidence" value="ECO:0007669"/>
    <property type="project" value="UniProtKB-KW"/>
</dbReference>
<comment type="cofactor">
    <cofactor evidence="1">
        <name>FAD</name>
        <dbReference type="ChEBI" id="CHEBI:57692"/>
    </cofactor>
</comment>
<feature type="domain" description="Rieske" evidence="11">
    <location>
        <begin position="86"/>
        <end position="177"/>
    </location>
</feature>
<dbReference type="SUPFAM" id="SSF55424">
    <property type="entry name" value="FAD/NAD-linked reductases, dimerisation (C-terminal) domain"/>
    <property type="match status" value="1"/>
</dbReference>
<keyword evidence="7" id="KW-0560">Oxidoreductase</keyword>
<feature type="region of interest" description="Disordered" evidence="10">
    <location>
        <begin position="51"/>
        <end position="72"/>
    </location>
</feature>
<keyword evidence="6" id="KW-0274">FAD</keyword>
<protein>
    <recommendedName>
        <fullName evidence="11">Rieske domain-containing protein</fullName>
    </recommendedName>
</protein>
<evidence type="ECO:0000256" key="1">
    <source>
        <dbReference type="ARBA" id="ARBA00001974"/>
    </source>
</evidence>
<dbReference type="Pfam" id="PF07992">
    <property type="entry name" value="Pyr_redox_2"/>
    <property type="match status" value="1"/>
</dbReference>
<reference evidence="12" key="2">
    <citation type="submission" date="2022-06" db="UniProtKB">
        <authorList>
            <consortium name="EnsemblMetazoa"/>
        </authorList>
    </citation>
    <scope>IDENTIFICATION</scope>
    <source>
        <strain evidence="12">p50T (Dazao)</strain>
    </source>
</reference>
<dbReference type="PRINTS" id="PR00368">
    <property type="entry name" value="FADPNR"/>
</dbReference>
<dbReference type="Gene3D" id="3.50.50.60">
    <property type="entry name" value="FAD/NAD(P)-binding domain"/>
    <property type="match status" value="2"/>
</dbReference>
<dbReference type="Gene3D" id="3.30.390.30">
    <property type="match status" value="1"/>
</dbReference>
<dbReference type="PANTHER" id="PTHR43557">
    <property type="entry name" value="APOPTOSIS-INDUCING FACTOR 1"/>
    <property type="match status" value="1"/>
</dbReference>
<evidence type="ECO:0000256" key="6">
    <source>
        <dbReference type="ARBA" id="ARBA00022827"/>
    </source>
</evidence>
<dbReference type="InterPro" id="IPR036188">
    <property type="entry name" value="FAD/NAD-bd_sf"/>
</dbReference>
<reference evidence="13" key="1">
    <citation type="journal article" date="2008" name="Insect Biochem. Mol. Biol.">
        <title>The genome of a lepidopteran model insect, the silkworm Bombyx mori.</title>
        <authorList>
            <consortium name="International Silkworm Genome Consortium"/>
        </authorList>
    </citation>
    <scope>NUCLEOTIDE SEQUENCE [LARGE SCALE GENOMIC DNA]</scope>
    <source>
        <strain evidence="13">p50T</strain>
    </source>
</reference>
<dbReference type="EnsemblMetazoa" id="XM_004926837.4">
    <property type="protein sequence ID" value="XP_004926894.3"/>
    <property type="gene ID" value="LOC101744366"/>
</dbReference>
<comment type="similarity">
    <text evidence="2">Belongs to the FAD-dependent oxidoreductase family.</text>
</comment>
<dbReference type="InterPro" id="IPR016156">
    <property type="entry name" value="FAD/NAD-linked_Rdtase_dimer_sf"/>
</dbReference>
<dbReference type="InterPro" id="IPR050446">
    <property type="entry name" value="FAD-oxidoreductase/Apoptosis"/>
</dbReference>
<dbReference type="FunFam" id="2.102.10.10:FF:000003">
    <property type="entry name" value="apoptosis-inducing factor 3 isoform X2"/>
    <property type="match status" value="1"/>
</dbReference>
<evidence type="ECO:0000256" key="4">
    <source>
        <dbReference type="ARBA" id="ARBA00022714"/>
    </source>
</evidence>
<proteinExistence type="inferred from homology"/>
<name>A0A8R2AIR2_BOMMO</name>
<evidence type="ECO:0000259" key="11">
    <source>
        <dbReference type="PROSITE" id="PS51296"/>
    </source>
</evidence>
<dbReference type="SUPFAM" id="SSF50022">
    <property type="entry name" value="ISP domain"/>
    <property type="match status" value="1"/>
</dbReference>
<keyword evidence="5" id="KW-0479">Metal-binding</keyword>
<evidence type="ECO:0000256" key="5">
    <source>
        <dbReference type="ARBA" id="ARBA00022723"/>
    </source>
</evidence>
<keyword evidence="9" id="KW-0411">Iron-sulfur</keyword>
<dbReference type="PROSITE" id="PS51296">
    <property type="entry name" value="RIESKE"/>
    <property type="match status" value="1"/>
</dbReference>
<dbReference type="KEGG" id="bmor:101744366"/>
<evidence type="ECO:0000256" key="3">
    <source>
        <dbReference type="ARBA" id="ARBA00022630"/>
    </source>
</evidence>
<keyword evidence="8" id="KW-0408">Iron</keyword>